<dbReference type="AlphaFoldDB" id="A0A7J5DVD4"/>
<evidence type="ECO:0000256" key="2">
    <source>
        <dbReference type="SAM" id="Phobius"/>
    </source>
</evidence>
<gene>
    <name evidence="3" type="ORF">F9L07_19775</name>
</gene>
<name>A0A7J5DVD4_NOCSI</name>
<feature type="region of interest" description="Disordered" evidence="1">
    <location>
        <begin position="42"/>
        <end position="63"/>
    </location>
</feature>
<keyword evidence="2" id="KW-1133">Transmembrane helix</keyword>
<evidence type="ECO:0000313" key="4">
    <source>
        <dbReference type="Proteomes" id="UP000449906"/>
    </source>
</evidence>
<keyword evidence="2" id="KW-0812">Transmembrane</keyword>
<dbReference type="EMBL" id="WBVM01000002">
    <property type="protein sequence ID" value="KAB2809283.1"/>
    <property type="molecule type" value="Genomic_DNA"/>
</dbReference>
<accession>A0A7J5DVD4</accession>
<evidence type="ECO:0000256" key="1">
    <source>
        <dbReference type="SAM" id="MobiDB-lite"/>
    </source>
</evidence>
<evidence type="ECO:0000313" key="3">
    <source>
        <dbReference type="EMBL" id="KAB2809283.1"/>
    </source>
</evidence>
<organism evidence="3 4">
    <name type="scientific">Nocardioides simplex</name>
    <name type="common">Arthrobacter simplex</name>
    <dbReference type="NCBI Taxonomy" id="2045"/>
    <lineage>
        <taxon>Bacteria</taxon>
        <taxon>Bacillati</taxon>
        <taxon>Actinomycetota</taxon>
        <taxon>Actinomycetes</taxon>
        <taxon>Propionibacteriales</taxon>
        <taxon>Nocardioidaceae</taxon>
        <taxon>Pimelobacter</taxon>
    </lineage>
</organism>
<feature type="compositionally biased region" description="Basic and acidic residues" evidence="1">
    <location>
        <begin position="42"/>
        <end position="53"/>
    </location>
</feature>
<keyword evidence="2" id="KW-0472">Membrane</keyword>
<protein>
    <submittedName>
        <fullName evidence="3">Uncharacterized protein</fullName>
    </submittedName>
</protein>
<proteinExistence type="predicted"/>
<reference evidence="3 4" key="1">
    <citation type="submission" date="2019-09" db="EMBL/GenBank/DDBJ databases">
        <title>Pimelobacter sp. isolated from Paulinella.</title>
        <authorList>
            <person name="Jeong S.E."/>
        </authorList>
    </citation>
    <scope>NUCLEOTIDE SEQUENCE [LARGE SCALE GENOMIC DNA]</scope>
    <source>
        <strain evidence="3 4">Pch-N</strain>
    </source>
</reference>
<sequence length="63" mass="7000">MNWFSWLVIGLGVVFAAYGLLTLVRPRRSTVDDGAKLREKYHGEGLERGRPHDSGNYGGGPRI</sequence>
<comment type="caution">
    <text evidence="3">The sequence shown here is derived from an EMBL/GenBank/DDBJ whole genome shotgun (WGS) entry which is preliminary data.</text>
</comment>
<feature type="transmembrane region" description="Helical" evidence="2">
    <location>
        <begin position="6"/>
        <end position="24"/>
    </location>
</feature>
<dbReference type="RefSeq" id="WP_151581487.1">
    <property type="nucleotide sequence ID" value="NZ_WBVM01000002.1"/>
</dbReference>
<dbReference type="Proteomes" id="UP000449906">
    <property type="component" value="Unassembled WGS sequence"/>
</dbReference>